<evidence type="ECO:0000313" key="5">
    <source>
        <dbReference type="Proteomes" id="UP000294641"/>
    </source>
</evidence>
<dbReference type="Gene3D" id="3.40.250.10">
    <property type="entry name" value="Rhodanese-like domain"/>
    <property type="match status" value="1"/>
</dbReference>
<organism evidence="2 4">
    <name type="scientific">Kurthia zopfii</name>
    <dbReference type="NCBI Taxonomy" id="1650"/>
    <lineage>
        <taxon>Bacteria</taxon>
        <taxon>Bacillati</taxon>
        <taxon>Bacillota</taxon>
        <taxon>Bacilli</taxon>
        <taxon>Bacillales</taxon>
        <taxon>Caryophanaceae</taxon>
        <taxon>Kurthia</taxon>
    </lineage>
</organism>
<dbReference type="OrthoDB" id="9800872at2"/>
<dbReference type="SUPFAM" id="SSF52821">
    <property type="entry name" value="Rhodanese/Cell cycle control phosphatase"/>
    <property type="match status" value="1"/>
</dbReference>
<gene>
    <name evidence="2" type="primary">moeZ_1</name>
    <name evidence="3" type="ORF">DFR61_10610</name>
    <name evidence="2" type="ORF">NCTC10597_01524</name>
</gene>
<evidence type="ECO:0000313" key="4">
    <source>
        <dbReference type="Proteomes" id="UP000254330"/>
    </source>
</evidence>
<dbReference type="PROSITE" id="PS50206">
    <property type="entry name" value="RHODANESE_3"/>
    <property type="match status" value="1"/>
</dbReference>
<dbReference type="InterPro" id="IPR001763">
    <property type="entry name" value="Rhodanese-like_dom"/>
</dbReference>
<sequence length="115" mass="12991">MVWIVIAVIVLFLIIRMKPAKGVEQISTSDLKSIINQKNANQLLIDVRTPAEYKGRHIKQFKNMPLGSNFSTLDQNKEVIVICQSGMRSMQACKQLKKQGFTSIKNVRGGMNAWN</sequence>
<feature type="domain" description="Rhodanese" evidence="1">
    <location>
        <begin position="38"/>
        <end position="115"/>
    </location>
</feature>
<dbReference type="GO" id="GO:0016779">
    <property type="term" value="F:nucleotidyltransferase activity"/>
    <property type="evidence" value="ECO:0007669"/>
    <property type="project" value="UniProtKB-KW"/>
</dbReference>
<accession>A0A2U3AF22</accession>
<dbReference type="EMBL" id="UGNP01000001">
    <property type="protein sequence ID" value="STX09822.1"/>
    <property type="molecule type" value="Genomic_DNA"/>
</dbReference>
<dbReference type="PANTHER" id="PTHR43031">
    <property type="entry name" value="FAD-DEPENDENT OXIDOREDUCTASE"/>
    <property type="match status" value="1"/>
</dbReference>
<keyword evidence="2" id="KW-0548">Nucleotidyltransferase</keyword>
<evidence type="ECO:0000259" key="1">
    <source>
        <dbReference type="PROSITE" id="PS50206"/>
    </source>
</evidence>
<reference evidence="2 4" key="1">
    <citation type="submission" date="2018-06" db="EMBL/GenBank/DDBJ databases">
        <authorList>
            <consortium name="Pathogen Informatics"/>
            <person name="Doyle S."/>
        </authorList>
    </citation>
    <scope>NUCLEOTIDE SEQUENCE [LARGE SCALE GENOMIC DNA]</scope>
    <source>
        <strain evidence="2 4">NCTC10597</strain>
    </source>
</reference>
<evidence type="ECO:0000313" key="2">
    <source>
        <dbReference type="EMBL" id="STX09822.1"/>
    </source>
</evidence>
<dbReference type="EMBL" id="SNZG01000006">
    <property type="protein sequence ID" value="TDR41317.1"/>
    <property type="molecule type" value="Genomic_DNA"/>
</dbReference>
<keyword evidence="2" id="KW-0808">Transferase</keyword>
<dbReference type="Proteomes" id="UP000294641">
    <property type="component" value="Unassembled WGS sequence"/>
</dbReference>
<reference evidence="3 5" key="2">
    <citation type="submission" date="2019-03" db="EMBL/GenBank/DDBJ databases">
        <title>Genomic Encyclopedia of Type Strains, Phase IV (KMG-IV): sequencing the most valuable type-strain genomes for metagenomic binning, comparative biology and taxonomic classification.</title>
        <authorList>
            <person name="Goeker M."/>
        </authorList>
    </citation>
    <scope>NUCLEOTIDE SEQUENCE [LARGE SCALE GENOMIC DNA]</scope>
    <source>
        <strain evidence="3 5">DSM 20580</strain>
    </source>
</reference>
<dbReference type="Proteomes" id="UP000254330">
    <property type="component" value="Unassembled WGS sequence"/>
</dbReference>
<comment type="caution">
    <text evidence="2">The sequence shown here is derived from an EMBL/GenBank/DDBJ whole genome shotgun (WGS) entry which is preliminary data.</text>
</comment>
<protein>
    <submittedName>
        <fullName evidence="2">Probable adenylyltransferase/sulfurtransferase MoeZ</fullName>
    </submittedName>
    <submittedName>
        <fullName evidence="3">Rhodanese-related sulfurtransferase</fullName>
    </submittedName>
</protein>
<proteinExistence type="predicted"/>
<evidence type="ECO:0000313" key="3">
    <source>
        <dbReference type="EMBL" id="TDR41317.1"/>
    </source>
</evidence>
<dbReference type="CDD" id="cd00158">
    <property type="entry name" value="RHOD"/>
    <property type="match status" value="1"/>
</dbReference>
<dbReference type="AlphaFoldDB" id="A0A2U3AF22"/>
<dbReference type="Pfam" id="PF00581">
    <property type="entry name" value="Rhodanese"/>
    <property type="match status" value="1"/>
</dbReference>
<dbReference type="InterPro" id="IPR036873">
    <property type="entry name" value="Rhodanese-like_dom_sf"/>
</dbReference>
<dbReference type="SMART" id="SM00450">
    <property type="entry name" value="RHOD"/>
    <property type="match status" value="1"/>
</dbReference>
<dbReference type="PANTHER" id="PTHR43031:SF17">
    <property type="entry name" value="SULFURTRANSFERASE YTWF-RELATED"/>
    <property type="match status" value="1"/>
</dbReference>
<name>A0A2U3AF22_9BACL</name>
<dbReference type="InterPro" id="IPR050229">
    <property type="entry name" value="GlpE_sulfurtransferase"/>
</dbReference>
<keyword evidence="5" id="KW-1185">Reference proteome</keyword>
<dbReference type="RefSeq" id="WP_109348894.1">
    <property type="nucleotide sequence ID" value="NZ_BJUE01000003.1"/>
</dbReference>